<comment type="caution">
    <text evidence="4">The sequence shown here is derived from an EMBL/GenBank/DDBJ whole genome shotgun (WGS) entry which is preliminary data.</text>
</comment>
<dbReference type="CDD" id="cd22911">
    <property type="entry name" value="HFD_H3"/>
    <property type="match status" value="1"/>
</dbReference>
<dbReference type="PANTHER" id="PTHR11426">
    <property type="entry name" value="HISTONE H3"/>
    <property type="match status" value="1"/>
</dbReference>
<proteinExistence type="inferred from homology"/>
<feature type="compositionally biased region" description="Basic and acidic residues" evidence="2">
    <location>
        <begin position="18"/>
        <end position="35"/>
    </location>
</feature>
<evidence type="ECO:0000256" key="1">
    <source>
        <dbReference type="ARBA" id="ARBA00010343"/>
    </source>
</evidence>
<evidence type="ECO:0000313" key="5">
    <source>
        <dbReference type="Proteomes" id="UP000825002"/>
    </source>
</evidence>
<organism evidence="4 5">
    <name type="scientific">Fragariocoptes setiger</name>
    <dbReference type="NCBI Taxonomy" id="1670756"/>
    <lineage>
        <taxon>Eukaryota</taxon>
        <taxon>Metazoa</taxon>
        <taxon>Ecdysozoa</taxon>
        <taxon>Arthropoda</taxon>
        <taxon>Chelicerata</taxon>
        <taxon>Arachnida</taxon>
        <taxon>Acari</taxon>
        <taxon>Acariformes</taxon>
        <taxon>Trombidiformes</taxon>
        <taxon>Prostigmata</taxon>
        <taxon>Eupodina</taxon>
        <taxon>Eriophyoidea</taxon>
        <taxon>Phytoptidae</taxon>
        <taxon>Fragariocoptes</taxon>
    </lineage>
</organism>
<dbReference type="InterPro" id="IPR007125">
    <property type="entry name" value="H2A/H2B/H3"/>
</dbReference>
<keyword evidence="5" id="KW-1185">Reference proteome</keyword>
<feature type="region of interest" description="Disordered" evidence="2">
    <location>
        <begin position="1"/>
        <end position="64"/>
    </location>
</feature>
<dbReference type="Gene3D" id="1.10.20.10">
    <property type="entry name" value="Histone, subunit A"/>
    <property type="match status" value="1"/>
</dbReference>
<gene>
    <name evidence="4" type="primary">his-72</name>
    <name evidence="4" type="ORF">GZH46_03128</name>
</gene>
<feature type="compositionally biased region" description="Basic residues" evidence="2">
    <location>
        <begin position="53"/>
        <end position="63"/>
    </location>
</feature>
<dbReference type="EMBL" id="JAIFTH010003158">
    <property type="protein sequence ID" value="KAG9508381.1"/>
    <property type="molecule type" value="Genomic_DNA"/>
</dbReference>
<evidence type="ECO:0000313" key="4">
    <source>
        <dbReference type="EMBL" id="KAG9508381.1"/>
    </source>
</evidence>
<feature type="non-terminal residue" evidence="4">
    <location>
        <position position="1"/>
    </location>
</feature>
<dbReference type="Pfam" id="PF00125">
    <property type="entry name" value="Histone"/>
    <property type="match status" value="1"/>
</dbReference>
<feature type="domain" description="Core Histone H2A/H2B/H3" evidence="3">
    <location>
        <begin position="65"/>
        <end position="159"/>
    </location>
</feature>
<dbReference type="SMART" id="SM00428">
    <property type="entry name" value="H3"/>
    <property type="match status" value="1"/>
</dbReference>
<dbReference type="InterPro" id="IPR000164">
    <property type="entry name" value="Histone_H3/CENP-A"/>
</dbReference>
<dbReference type="SUPFAM" id="SSF47113">
    <property type="entry name" value="Histone-fold"/>
    <property type="match status" value="1"/>
</dbReference>
<accession>A0ABQ7S4P4</accession>
<dbReference type="InterPro" id="IPR009072">
    <property type="entry name" value="Histone-fold"/>
</dbReference>
<reference evidence="4 5" key="1">
    <citation type="submission" date="2020-10" db="EMBL/GenBank/DDBJ databases">
        <authorList>
            <person name="Klimov P.B."/>
            <person name="Dyachkov S.M."/>
            <person name="Chetverikov P.E."/>
        </authorList>
    </citation>
    <scope>NUCLEOTIDE SEQUENCE [LARGE SCALE GENOMIC DNA]</scope>
    <source>
        <strain evidence="4">BMOC 18-1129-001#AD2665</strain>
        <tissue evidence="4">Entire mites</tissue>
    </source>
</reference>
<dbReference type="Proteomes" id="UP000825002">
    <property type="component" value="Unassembled WGS sequence"/>
</dbReference>
<evidence type="ECO:0000259" key="3">
    <source>
        <dbReference type="Pfam" id="PF00125"/>
    </source>
</evidence>
<feature type="compositionally biased region" description="Basic residues" evidence="2">
    <location>
        <begin position="1"/>
        <end position="11"/>
    </location>
</feature>
<comment type="similarity">
    <text evidence="1">Belongs to the histone H3 family.</text>
</comment>
<evidence type="ECO:0000256" key="2">
    <source>
        <dbReference type="SAM" id="MobiDB-lite"/>
    </source>
</evidence>
<sequence length="162" mass="18336">MRVKQTARKSTTHTSSDPIRDRLSSILITKRERPGSKTLYGIGKGGKSIKLSKSPHSKAKKRSGVQVLKDIRRLQRTTDLQIPRAAFQRMVRQITDEIQDSKPDKAQQAPLKFQAAALEALQESTEAFLTQLFEHTNLLAHHAGRVTIMPKDMELTIRLRNN</sequence>
<protein>
    <submittedName>
        <fullName evidence="4">Histone H3.3 type 2</fullName>
    </submittedName>
</protein>
<name>A0ABQ7S4P4_9ACAR</name>